<keyword evidence="5" id="KW-1278">Translocase</keyword>
<feature type="domain" description="Heme-copper oxidase subunit III family profile" evidence="10">
    <location>
        <begin position="1"/>
        <end position="277"/>
    </location>
</feature>
<dbReference type="GO" id="GO:0016491">
    <property type="term" value="F:oxidoreductase activity"/>
    <property type="evidence" value="ECO:0007669"/>
    <property type="project" value="UniProtKB-KW"/>
</dbReference>
<dbReference type="GO" id="GO:0016020">
    <property type="term" value="C:membrane"/>
    <property type="evidence" value="ECO:0007669"/>
    <property type="project" value="UniProtKB-SubCell"/>
</dbReference>
<reference evidence="11" key="1">
    <citation type="journal article" date="2020" name="Nucleic Acids Res.">
        <title>Gene fragmentation and RNA editing without borders: eccentric mitochondrial genomes of diplonemids.</title>
        <authorList>
            <person name="Kaur B."/>
            <person name="Zahonova K."/>
            <person name="Valach M."/>
            <person name="Faktorova D."/>
            <person name="Prokopchuk G."/>
            <person name="Burger G."/>
            <person name="Lukes J."/>
        </authorList>
    </citation>
    <scope>NUCLEOTIDE SEQUENCE</scope>
</reference>
<dbReference type="PANTHER" id="PTHR11403">
    <property type="entry name" value="CYTOCHROME C OXIDASE SUBUNIT III"/>
    <property type="match status" value="1"/>
</dbReference>
<dbReference type="Gene3D" id="1.20.120.80">
    <property type="entry name" value="Cytochrome c oxidase, subunit III, four-helix bundle"/>
    <property type="match status" value="1"/>
</dbReference>
<feature type="transmembrane region" description="Helical" evidence="9">
    <location>
        <begin position="252"/>
        <end position="274"/>
    </location>
</feature>
<comment type="subcellular location">
    <subcellularLocation>
        <location evidence="1">Membrane</location>
        <topology evidence="1">Multi-pass membrane protein</topology>
    </subcellularLocation>
</comment>
<comment type="similarity">
    <text evidence="2 8">Belongs to the cytochrome c oxidase subunit 3 family.</text>
</comment>
<geneLocation type="mitochondrion" evidence="11"/>
<proteinExistence type="evidence at transcript level"/>
<dbReference type="Pfam" id="PF00510">
    <property type="entry name" value="COX3"/>
    <property type="match status" value="1"/>
</dbReference>
<keyword evidence="6 9" id="KW-1133">Transmembrane helix</keyword>
<feature type="transmembrane region" description="Helical" evidence="9">
    <location>
        <begin position="218"/>
        <end position="240"/>
    </location>
</feature>
<evidence type="ECO:0000313" key="11">
    <source>
        <dbReference type="EMBL" id="QHQ98702.1"/>
    </source>
</evidence>
<feature type="transmembrane region" description="Helical" evidence="9">
    <location>
        <begin position="120"/>
        <end position="137"/>
    </location>
</feature>
<dbReference type="EMBL" id="MN109405">
    <property type="protein sequence ID" value="QHQ98702.1"/>
    <property type="molecule type" value="mRNA"/>
</dbReference>
<evidence type="ECO:0000256" key="7">
    <source>
        <dbReference type="ARBA" id="ARBA00023136"/>
    </source>
</evidence>
<feature type="transmembrane region" description="Helical" evidence="9">
    <location>
        <begin position="143"/>
        <end position="162"/>
    </location>
</feature>
<comment type="function">
    <text evidence="8">Component of the cytochrome c oxidase, the last enzyme in the mitochondrial electron transport chain which drives oxidative phosphorylation. The respiratory chain contains 3 multisubunit complexes succinate dehydrogenase (complex II, CII), ubiquinol-cytochrome c oxidoreductase (cytochrome b-c1 complex, complex III, CIII) and cytochrome c oxidase (complex IV, CIV), that cooperate to transfer electrons derived from NADH and succinate to molecular oxygen, creating an electrochemical gradient over the inner membrane that drives transmembrane transport and the ATP synthase. Cytochrome c oxidase is the component of the respiratory chain that catalyzes the reduction of oxygen to water. Electrons originating from reduced cytochrome c in the intermembrane space (IMS) are transferred via the dinuclear copper A center (CU(A)) of subunit 2 and heme A of subunit 1 to the active site in subunit 1, a binuclear center (BNC) formed by heme A3 and copper B (CU(B)). The BNC reduces molecular oxygen to 2 water molecules using 4 electrons from cytochrome c in the IMS and 4 protons from the mitochondrial matrix.</text>
</comment>
<feature type="transmembrane region" description="Helical" evidence="9">
    <location>
        <begin position="80"/>
        <end position="108"/>
    </location>
</feature>
<protein>
    <recommendedName>
        <fullName evidence="3 8">Cytochrome c oxidase subunit 3</fullName>
    </recommendedName>
</protein>
<feature type="transmembrane region" description="Helical" evidence="9">
    <location>
        <begin position="174"/>
        <end position="198"/>
    </location>
</feature>
<dbReference type="SUPFAM" id="SSF81452">
    <property type="entry name" value="Cytochrome c oxidase subunit III-like"/>
    <property type="match status" value="1"/>
</dbReference>
<evidence type="ECO:0000256" key="3">
    <source>
        <dbReference type="ARBA" id="ARBA00015944"/>
    </source>
</evidence>
<dbReference type="PANTHER" id="PTHR11403:SF7">
    <property type="entry name" value="CYTOCHROME C OXIDASE SUBUNIT 3"/>
    <property type="match status" value="1"/>
</dbReference>
<dbReference type="PROSITE" id="PS50253">
    <property type="entry name" value="COX3"/>
    <property type="match status" value="1"/>
</dbReference>
<evidence type="ECO:0000256" key="9">
    <source>
        <dbReference type="SAM" id="Phobius"/>
    </source>
</evidence>
<keyword evidence="8 11" id="KW-0496">Mitochondrion</keyword>
<keyword evidence="7 9" id="KW-0472">Membrane</keyword>
<dbReference type="InterPro" id="IPR024791">
    <property type="entry name" value="Cyt_c/ubiquinol_Oxase_su3"/>
</dbReference>
<dbReference type="GO" id="GO:0006123">
    <property type="term" value="P:mitochondrial electron transport, cytochrome c to oxygen"/>
    <property type="evidence" value="ECO:0007669"/>
    <property type="project" value="TreeGrafter"/>
</dbReference>
<dbReference type="InterPro" id="IPR013833">
    <property type="entry name" value="Cyt_c_oxidase_su3_a-hlx"/>
</dbReference>
<evidence type="ECO:0000256" key="5">
    <source>
        <dbReference type="ARBA" id="ARBA00022967"/>
    </source>
</evidence>
<accession>A0A6G5ZV60</accession>
<dbReference type="GO" id="GO:0005739">
    <property type="term" value="C:mitochondrion"/>
    <property type="evidence" value="ECO:0007669"/>
    <property type="project" value="TreeGrafter"/>
</dbReference>
<organism evidence="11">
    <name type="scientific">Sulcionema specki</name>
    <dbReference type="NCBI Taxonomy" id="2016126"/>
    <lineage>
        <taxon>Eukaryota</taxon>
        <taxon>Discoba</taxon>
        <taxon>Euglenozoa</taxon>
        <taxon>Diplonemea</taxon>
        <taxon>Diplonemidae</taxon>
        <taxon>Sulcionema</taxon>
    </lineage>
</organism>
<evidence type="ECO:0000259" key="10">
    <source>
        <dbReference type="PROSITE" id="PS50253"/>
    </source>
</evidence>
<evidence type="ECO:0000256" key="1">
    <source>
        <dbReference type="ARBA" id="ARBA00004141"/>
    </source>
</evidence>
<evidence type="ECO:0000256" key="8">
    <source>
        <dbReference type="RuleBase" id="RU003375"/>
    </source>
</evidence>
<keyword evidence="11" id="KW-0560">Oxidoreductase</keyword>
<dbReference type="InterPro" id="IPR035973">
    <property type="entry name" value="Cyt_c_oxidase_su3-like_sf"/>
</dbReference>
<evidence type="ECO:0000256" key="4">
    <source>
        <dbReference type="ARBA" id="ARBA00022692"/>
    </source>
</evidence>
<evidence type="ECO:0000256" key="2">
    <source>
        <dbReference type="ARBA" id="ARBA00010581"/>
    </source>
</evidence>
<sequence>MVLTNLIASTVYINVLCVTTLPVSIMVALLVHTLVNSLASYYYDGVLTLLVVTMTSLLGWCKENTVDHRLGVNNNTNSTSLVLSMVLVVLSEAALFVSILWVVVLVLVSTHSSYIEYPSLLYNIIITYGTTTSGVHFQNALTIINTDLLLFTGVLSVVVVHCNSTSTMLYTHSLFTYIIILGGVFVVVQCCEYVHLYWNMFSAGTAMMFYVTTGIHGTHVLIGVMLLTGYWVQLIAWGLYNNHDTMIVGGMVSIILYWHFVDCIWVGVVCLVYWTQLIM</sequence>
<dbReference type="InterPro" id="IPR000298">
    <property type="entry name" value="Cyt_c_oxidase-like_su3"/>
</dbReference>
<evidence type="ECO:0000256" key="6">
    <source>
        <dbReference type="ARBA" id="ARBA00022989"/>
    </source>
</evidence>
<feature type="transmembrane region" description="Helical" evidence="9">
    <location>
        <begin position="41"/>
        <end position="60"/>
    </location>
</feature>
<name>A0A6G5ZV60_9EUGL</name>
<dbReference type="AlphaFoldDB" id="A0A6G5ZV60"/>
<dbReference type="GO" id="GO:0004129">
    <property type="term" value="F:cytochrome-c oxidase activity"/>
    <property type="evidence" value="ECO:0007669"/>
    <property type="project" value="InterPro"/>
</dbReference>
<keyword evidence="4 8" id="KW-0812">Transmembrane</keyword>
<feature type="transmembrane region" description="Helical" evidence="9">
    <location>
        <begin position="12"/>
        <end position="34"/>
    </location>
</feature>